<organism evidence="5 6">
    <name type="scientific">Notothenia coriiceps</name>
    <name type="common">black rockcod</name>
    <dbReference type="NCBI Taxonomy" id="8208"/>
    <lineage>
        <taxon>Eukaryota</taxon>
        <taxon>Metazoa</taxon>
        <taxon>Chordata</taxon>
        <taxon>Craniata</taxon>
        <taxon>Vertebrata</taxon>
        <taxon>Euteleostomi</taxon>
        <taxon>Actinopterygii</taxon>
        <taxon>Neopterygii</taxon>
        <taxon>Teleostei</taxon>
        <taxon>Neoteleostei</taxon>
        <taxon>Acanthomorphata</taxon>
        <taxon>Eupercaria</taxon>
        <taxon>Perciformes</taxon>
        <taxon>Notothenioidei</taxon>
        <taxon>Nototheniidae</taxon>
        <taxon>Notothenia</taxon>
    </lineage>
</organism>
<protein>
    <submittedName>
        <fullName evidence="6">GTPase IMAP family member 8-like</fullName>
    </submittedName>
</protein>
<name>A0A6I9NNR7_9TELE</name>
<dbReference type="PANTHER" id="PTHR10903">
    <property type="entry name" value="GTPASE, IMAP FAMILY MEMBER-RELATED"/>
    <property type="match status" value="1"/>
</dbReference>
<evidence type="ECO:0000256" key="2">
    <source>
        <dbReference type="ARBA" id="ARBA00022741"/>
    </source>
</evidence>
<feature type="domain" description="AIG1-type G" evidence="4">
    <location>
        <begin position="195"/>
        <end position="395"/>
    </location>
</feature>
<dbReference type="RefSeq" id="XP_010778152.1">
    <property type="nucleotide sequence ID" value="XM_010779850.1"/>
</dbReference>
<keyword evidence="5" id="KW-1185">Reference proteome</keyword>
<comment type="similarity">
    <text evidence="1">Belongs to the TRAFAC class TrmE-Era-EngA-EngB-Septin-like GTPase superfamily. AIG1/Toc34/Toc159-like paraseptin GTPase family. IAN subfamily.</text>
</comment>
<dbReference type="PROSITE" id="PS51720">
    <property type="entry name" value="G_AIG1"/>
    <property type="match status" value="2"/>
</dbReference>
<feature type="domain" description="AIG1-type G" evidence="4">
    <location>
        <begin position="1"/>
        <end position="193"/>
    </location>
</feature>
<dbReference type="InterPro" id="IPR006703">
    <property type="entry name" value="G_AIG1"/>
</dbReference>
<dbReference type="InterPro" id="IPR045058">
    <property type="entry name" value="GIMA/IAN/Toc"/>
</dbReference>
<dbReference type="OrthoDB" id="8954335at2759"/>
<evidence type="ECO:0000313" key="6">
    <source>
        <dbReference type="RefSeq" id="XP_010778152.1"/>
    </source>
</evidence>
<keyword evidence="3" id="KW-0342">GTP-binding</keyword>
<dbReference type="PANTHER" id="PTHR10903:SF170">
    <property type="entry name" value="GTPASE IMAP FAMILY MEMBER 7"/>
    <property type="match status" value="1"/>
</dbReference>
<evidence type="ECO:0000259" key="4">
    <source>
        <dbReference type="PROSITE" id="PS51720"/>
    </source>
</evidence>
<accession>A0A6I9NNR7</accession>
<keyword evidence="2" id="KW-0547">Nucleotide-binding</keyword>
<dbReference type="InterPro" id="IPR027417">
    <property type="entry name" value="P-loop_NTPase"/>
</dbReference>
<dbReference type="GeneID" id="104952946"/>
<evidence type="ECO:0000256" key="1">
    <source>
        <dbReference type="ARBA" id="ARBA00008535"/>
    </source>
</evidence>
<dbReference type="Proteomes" id="UP000504611">
    <property type="component" value="Unplaced"/>
</dbReference>
<dbReference type="AlphaFoldDB" id="A0A6I9NNR7"/>
<dbReference type="SUPFAM" id="SSF52540">
    <property type="entry name" value="P-loop containing nucleoside triphosphate hydrolases"/>
    <property type="match status" value="2"/>
</dbReference>
<feature type="non-terminal residue" evidence="6">
    <location>
        <position position="1"/>
    </location>
</feature>
<reference evidence="6" key="1">
    <citation type="submission" date="2025-08" db="UniProtKB">
        <authorList>
            <consortium name="RefSeq"/>
        </authorList>
    </citation>
    <scope>IDENTIFICATION</scope>
    <source>
        <tissue evidence="6">Muscle</tissue>
    </source>
</reference>
<evidence type="ECO:0000313" key="5">
    <source>
        <dbReference type="Proteomes" id="UP000504611"/>
    </source>
</evidence>
<dbReference type="FunFam" id="3.40.50.300:FF:000366">
    <property type="entry name" value="GTPase, IMAP family member 2"/>
    <property type="match status" value="1"/>
</dbReference>
<proteinExistence type="inferred from homology"/>
<gene>
    <name evidence="6" type="primary">LOC104952946</name>
</gene>
<dbReference type="Gene3D" id="3.40.50.300">
    <property type="entry name" value="P-loop containing nucleotide triphosphate hydrolases"/>
    <property type="match status" value="2"/>
</dbReference>
<dbReference type="KEGG" id="ncc:104952946"/>
<evidence type="ECO:0000256" key="3">
    <source>
        <dbReference type="ARBA" id="ARBA00023134"/>
    </source>
</evidence>
<sequence length="407" mass="45140">RSDLTIVLLGKTGAGKSASGNTILGRAEFQSELSFRSVTTEISERRGSVLGKQISVVDTPGILDSKETEKKIEDFCQDLLRSSRRCLFLVTLRVGRFTKEEQKALKTAMKVLGGRGMKKSYLLFTGGDALEDETLEDFIFEEGDEAQLPNVVQMFSGAHHLFNNESDDEEQVRKLLLKSEHLRPEDQPDSPAGVPKERRIVMLGLPGAWKSSSGNTILRSERFESAAGFNSVSTETTSASTSVEGCEVTVVDTPGFTDKHLTPEQLYLQIMRSVVEASPGVHDFVIVVRVGRLTQADIKLFELLPKLFEDDALKYSMVLFTHGDALKEGQSIEGLIRSSTHVSKLVSMCGGRYCVFDNRTKRSREQVRTLLSKIDEMVSANGGQHYTDQMFRMAETSLREERNPSGA</sequence>
<dbReference type="GO" id="GO:0005525">
    <property type="term" value="F:GTP binding"/>
    <property type="evidence" value="ECO:0007669"/>
    <property type="project" value="UniProtKB-KW"/>
</dbReference>
<dbReference type="Pfam" id="PF04548">
    <property type="entry name" value="AIG1"/>
    <property type="match status" value="2"/>
</dbReference>